<dbReference type="NCBIfam" id="NF041494">
    <property type="entry name" value="MobH"/>
    <property type="match status" value="1"/>
</dbReference>
<keyword evidence="2" id="KW-0812">Transmembrane</keyword>
<dbReference type="SMART" id="SM00471">
    <property type="entry name" value="HDc"/>
    <property type="match status" value="1"/>
</dbReference>
<keyword evidence="4" id="KW-0012">Acyltransferase</keyword>
<dbReference type="InterPro" id="IPR003607">
    <property type="entry name" value="HD/PDEase_dom"/>
</dbReference>
<dbReference type="Pfam" id="PF07514">
    <property type="entry name" value="TraI_2"/>
    <property type="match status" value="1"/>
</dbReference>
<dbReference type="Pfam" id="PF07515">
    <property type="entry name" value="TraI_2_C"/>
    <property type="match status" value="1"/>
</dbReference>
<dbReference type="OrthoDB" id="6190309at2"/>
<dbReference type="InterPro" id="IPR011119">
    <property type="entry name" value="Unchr_helicase_relaxase_TraI"/>
</dbReference>
<evidence type="ECO:0000256" key="1">
    <source>
        <dbReference type="SAM" id="MobiDB-lite"/>
    </source>
</evidence>
<dbReference type="KEGG" id="cbw:RR42_s0623"/>
<name>A0A0C4YJW1_9BURK</name>
<dbReference type="InterPro" id="IPR022391">
    <property type="entry name" value="ICE_relaxase_PFGI-1"/>
</dbReference>
<dbReference type="STRING" id="68895.RR42_s0623"/>
<feature type="transmembrane region" description="Helical" evidence="2">
    <location>
        <begin position="6"/>
        <end position="26"/>
    </location>
</feature>
<feature type="compositionally biased region" description="Low complexity" evidence="1">
    <location>
        <begin position="435"/>
        <end position="454"/>
    </location>
</feature>
<keyword evidence="4" id="KW-0670">Pyruvate</keyword>
<reference evidence="4 5" key="1">
    <citation type="journal article" date="2015" name="Genome Announc.">
        <title>Complete Genome Sequence of Cupriavidus basilensis 4G11, Isolated from the Oak Ridge Field Research Center Site.</title>
        <authorList>
            <person name="Ray J."/>
            <person name="Waters R.J."/>
            <person name="Skerker J.M."/>
            <person name="Kuehl J.V."/>
            <person name="Price M.N."/>
            <person name="Huang J."/>
            <person name="Chakraborty R."/>
            <person name="Arkin A.P."/>
            <person name="Deutschbauer A."/>
        </authorList>
    </citation>
    <scope>NUCLEOTIDE SEQUENCE [LARGE SCALE GENOMIC DNA]</scope>
    <source>
        <strain evidence="4">4G11</strain>
    </source>
</reference>
<dbReference type="NCBIfam" id="TIGR03760">
    <property type="entry name" value="ICE_TraI_Pfluor"/>
    <property type="match status" value="1"/>
</dbReference>
<evidence type="ECO:0000313" key="5">
    <source>
        <dbReference type="Proteomes" id="UP000031843"/>
    </source>
</evidence>
<evidence type="ECO:0000313" key="4">
    <source>
        <dbReference type="EMBL" id="AJG22214.1"/>
    </source>
</evidence>
<gene>
    <name evidence="4" type="ORF">RR42_s0623</name>
</gene>
<dbReference type="AlphaFoldDB" id="A0A0C4YJW1"/>
<feature type="domain" description="HD/PDEase" evidence="3">
    <location>
        <begin position="113"/>
        <end position="280"/>
    </location>
</feature>
<dbReference type="EMBL" id="CP010537">
    <property type="protein sequence ID" value="AJG22214.1"/>
    <property type="molecule type" value="Genomic_DNA"/>
</dbReference>
<dbReference type="GO" id="GO:0016746">
    <property type="term" value="F:acyltransferase activity"/>
    <property type="evidence" value="ECO:0007669"/>
    <property type="project" value="UniProtKB-KW"/>
</dbReference>
<proteinExistence type="predicted"/>
<keyword evidence="5" id="KW-1185">Reference proteome</keyword>
<sequence>MNWIWHSIGAGGILAVIGGCALVLLARRQPDSAAPDTPSLPGGHLLPPTGSDIQVHTAEQLIGGLQLQGLWESIRQRTGFTAASFVRDCTPLLHAVADLCQLLPASESHHHAQPGGLLIHLLEVLNHALGIRTSYTLPRGVPPEDIHRLQHLWTYGVFVGALLHDIGKPMADLQITARAGHRSWPWHPLSGSLVEGGAETYRVAFQPDRDYTQHQKLPVILAQRLIPQPTLQWLSSDPVLLQELMAYLGDEHDEKSLIAEIVTKADRESVAHNLRSGSRARFASARIVPLVERLMRELCALLEEGGRLPLNRPGAVGWIYRGEVWFVCKRLVEELRQAFAAKGEGKGIPGPDKDERIYDTFQEYGAVITNPLTHGAIWHIRIELETWSADMRVLRFPLEKLYRDPSQYPSAIAGRIVILDPGATMPALNPSPAETASGTSPSKAASAAARSTEAGPVSPAPVAMVGSNASMAGAPAPSVSEPESVTATNRADAAPVSRVRSHDAAPTAAQSIDDPTPETLSEEDFIDEIESASALRAEVQQQRTADTSAGRPAPMPRMPPAEILPPVVPAAPALPPLTPRDEAPPPPLALQFMRWLQEGIAQGSLLVNTSQAQVHSVKEGLLLVTPRIFRQFTHDTDPRAESGEALEYTAVQKAVFKAHWHYIATKPAPKGRKATRINILRYTTSGGGPGGATTAKPLSGVVILQPERFVNPVPPVNCHLTYREDITLNLGPSS</sequence>
<dbReference type="Proteomes" id="UP000031843">
    <property type="component" value="Chromosome secondary"/>
</dbReference>
<accession>A0A0C4YJW1</accession>
<keyword evidence="4" id="KW-0808">Transferase</keyword>
<dbReference type="InterPro" id="IPR011093">
    <property type="entry name" value="TraI_2_C"/>
</dbReference>
<feature type="region of interest" description="Disordered" evidence="1">
    <location>
        <begin position="428"/>
        <end position="519"/>
    </location>
</feature>
<keyword evidence="2" id="KW-1133">Transmembrane helix</keyword>
<evidence type="ECO:0000259" key="3">
    <source>
        <dbReference type="SMART" id="SM00471"/>
    </source>
</evidence>
<keyword evidence="2" id="KW-0472">Membrane</keyword>
<organism evidence="4 5">
    <name type="scientific">Cupriavidus basilensis</name>
    <dbReference type="NCBI Taxonomy" id="68895"/>
    <lineage>
        <taxon>Bacteria</taxon>
        <taxon>Pseudomonadati</taxon>
        <taxon>Pseudomonadota</taxon>
        <taxon>Betaproteobacteria</taxon>
        <taxon>Burkholderiales</taxon>
        <taxon>Burkholderiaceae</taxon>
        <taxon>Cupriavidus</taxon>
    </lineage>
</organism>
<protein>
    <submittedName>
        <fullName evidence="4">Pyruvate/2-oxoglutarate dehydrogenase complex, dihydrolipoamide acyltransferase (E2) component,-related enzymes</fullName>
    </submittedName>
</protein>
<dbReference type="RefSeq" id="WP_052494896.1">
    <property type="nucleotide sequence ID" value="NZ_CP010537.1"/>
</dbReference>
<dbReference type="Gene3D" id="1.10.3210.40">
    <property type="match status" value="1"/>
</dbReference>
<dbReference type="SUPFAM" id="SSF46785">
    <property type="entry name" value="Winged helix' DNA-binding domain"/>
    <property type="match status" value="1"/>
</dbReference>
<evidence type="ECO:0000256" key="2">
    <source>
        <dbReference type="SAM" id="Phobius"/>
    </source>
</evidence>
<dbReference type="InterPro" id="IPR036390">
    <property type="entry name" value="WH_DNA-bd_sf"/>
</dbReference>